<evidence type="ECO:0000313" key="1">
    <source>
        <dbReference type="EMBL" id="MBK1809524.1"/>
    </source>
</evidence>
<proteinExistence type="predicted"/>
<sequence length="75" mass="8972">MNELNREEQVIEFVSFCIENFKVNHNMKGKDVANLFKESNAIHFLAENYDILHTQGKEYIIQEIEIFLRNRGHNF</sequence>
<gene>
    <name evidence="1" type="ORF">JHL18_02545</name>
</gene>
<name>A0ABS1EJI3_9CLOT</name>
<evidence type="ECO:0000313" key="2">
    <source>
        <dbReference type="Proteomes" id="UP000596739"/>
    </source>
</evidence>
<protein>
    <submittedName>
        <fullName evidence="1">DUF3791 domain-containing protein</fullName>
    </submittedName>
</protein>
<dbReference type="Proteomes" id="UP000596739">
    <property type="component" value="Unassembled WGS sequence"/>
</dbReference>
<dbReference type="RefSeq" id="WP_200266103.1">
    <property type="nucleotide sequence ID" value="NZ_JAENHN010000007.1"/>
</dbReference>
<keyword evidence="2" id="KW-1185">Reference proteome</keyword>
<dbReference type="Pfam" id="PF12668">
    <property type="entry name" value="DUF3791"/>
    <property type="match status" value="1"/>
</dbReference>
<dbReference type="EMBL" id="JAENHN010000007">
    <property type="protein sequence ID" value="MBK1809524.1"/>
    <property type="molecule type" value="Genomic_DNA"/>
</dbReference>
<accession>A0ABS1EJI3</accession>
<dbReference type="InterPro" id="IPR024269">
    <property type="entry name" value="DUF3791"/>
</dbReference>
<comment type="caution">
    <text evidence="1">The sequence shown here is derived from an EMBL/GenBank/DDBJ whole genome shotgun (WGS) entry which is preliminary data.</text>
</comment>
<organism evidence="1 2">
    <name type="scientific">Clostridium yunnanense</name>
    <dbReference type="NCBI Taxonomy" id="2800325"/>
    <lineage>
        <taxon>Bacteria</taxon>
        <taxon>Bacillati</taxon>
        <taxon>Bacillota</taxon>
        <taxon>Clostridia</taxon>
        <taxon>Eubacteriales</taxon>
        <taxon>Clostridiaceae</taxon>
        <taxon>Clostridium</taxon>
    </lineage>
</organism>
<reference evidence="2" key="1">
    <citation type="submission" date="2021-01" db="EMBL/GenBank/DDBJ databases">
        <title>Genome public.</title>
        <authorList>
            <person name="Liu C."/>
            <person name="Sun Q."/>
        </authorList>
    </citation>
    <scope>NUCLEOTIDE SEQUENCE [LARGE SCALE GENOMIC DNA]</scope>
    <source>
        <strain evidence="2">YIM B02505</strain>
    </source>
</reference>